<dbReference type="Pfam" id="PF08239">
    <property type="entry name" value="SH3_3"/>
    <property type="match status" value="1"/>
</dbReference>
<feature type="compositionally biased region" description="Low complexity" evidence="1">
    <location>
        <begin position="111"/>
        <end position="136"/>
    </location>
</feature>
<protein>
    <recommendedName>
        <fullName evidence="3">SH3b domain-containing protein</fullName>
    </recommendedName>
</protein>
<keyword evidence="2" id="KW-0732">Signal</keyword>
<feature type="chain" id="PRO_5009532869" description="SH3b domain-containing protein" evidence="2">
    <location>
        <begin position="24"/>
        <end position="265"/>
    </location>
</feature>
<gene>
    <name evidence="4" type="ORF">A2856_02830</name>
</gene>
<feature type="signal peptide" evidence="2">
    <location>
        <begin position="1"/>
        <end position="23"/>
    </location>
</feature>
<dbReference type="AlphaFoldDB" id="A0A1F7TKT7"/>
<sequence length="265" mass="28765">MKRLITLLTLTTLLTLPTSPVMAGECWSEPYHEASGSATVRSAVFMHDGPCQENTAVLATAPTGATVSVLAEDHAWYLIRLSNGATGWVWHTFLNLGAISLSDSDRATVESKFPPSGPTTSTPTPTPNSQIPSPSSSLLSRVRGYILLQVEQHGEAWYVDPLTSARYYMKDGPTAYEMMRTFGLGVTEADYAKIAAGNAELKSRLRGRIVLRVQLRGEAYYLHPDGSTYYLKDGPAAYEVMRAHSLGITDADLSAIAEKTLVPKP</sequence>
<evidence type="ECO:0000259" key="3">
    <source>
        <dbReference type="SMART" id="SM00287"/>
    </source>
</evidence>
<dbReference type="STRING" id="1802385.A2856_02830"/>
<evidence type="ECO:0000313" key="4">
    <source>
        <dbReference type="EMBL" id="OGL66591.1"/>
    </source>
</evidence>
<feature type="region of interest" description="Disordered" evidence="1">
    <location>
        <begin position="108"/>
        <end position="136"/>
    </location>
</feature>
<organism evidence="4 5">
    <name type="scientific">Candidatus Uhrbacteria bacterium RIFCSPHIGHO2_01_FULL_63_20</name>
    <dbReference type="NCBI Taxonomy" id="1802385"/>
    <lineage>
        <taxon>Bacteria</taxon>
        <taxon>Candidatus Uhriibacteriota</taxon>
    </lineage>
</organism>
<dbReference type="Proteomes" id="UP000177885">
    <property type="component" value="Unassembled WGS sequence"/>
</dbReference>
<feature type="domain" description="SH3b" evidence="3">
    <location>
        <begin position="35"/>
        <end position="97"/>
    </location>
</feature>
<evidence type="ECO:0000313" key="5">
    <source>
        <dbReference type="Proteomes" id="UP000177885"/>
    </source>
</evidence>
<proteinExistence type="predicted"/>
<dbReference type="SMART" id="SM00287">
    <property type="entry name" value="SH3b"/>
    <property type="match status" value="1"/>
</dbReference>
<evidence type="ECO:0000256" key="2">
    <source>
        <dbReference type="SAM" id="SignalP"/>
    </source>
</evidence>
<accession>A0A1F7TKT7</accession>
<comment type="caution">
    <text evidence="4">The sequence shown here is derived from an EMBL/GenBank/DDBJ whole genome shotgun (WGS) entry which is preliminary data.</text>
</comment>
<reference evidence="4 5" key="1">
    <citation type="journal article" date="2016" name="Nat. Commun.">
        <title>Thousands of microbial genomes shed light on interconnected biogeochemical processes in an aquifer system.</title>
        <authorList>
            <person name="Anantharaman K."/>
            <person name="Brown C.T."/>
            <person name="Hug L.A."/>
            <person name="Sharon I."/>
            <person name="Castelle C.J."/>
            <person name="Probst A.J."/>
            <person name="Thomas B.C."/>
            <person name="Singh A."/>
            <person name="Wilkins M.J."/>
            <person name="Karaoz U."/>
            <person name="Brodie E.L."/>
            <person name="Williams K.H."/>
            <person name="Hubbard S.S."/>
            <person name="Banfield J.F."/>
        </authorList>
    </citation>
    <scope>NUCLEOTIDE SEQUENCE [LARGE SCALE GENOMIC DNA]</scope>
</reference>
<dbReference type="Gene3D" id="2.30.30.40">
    <property type="entry name" value="SH3 Domains"/>
    <property type="match status" value="1"/>
</dbReference>
<dbReference type="EMBL" id="MGDT01000007">
    <property type="protein sequence ID" value="OGL66591.1"/>
    <property type="molecule type" value="Genomic_DNA"/>
</dbReference>
<name>A0A1F7TKT7_9BACT</name>
<dbReference type="InterPro" id="IPR003646">
    <property type="entry name" value="SH3-like_bac-type"/>
</dbReference>
<evidence type="ECO:0000256" key="1">
    <source>
        <dbReference type="SAM" id="MobiDB-lite"/>
    </source>
</evidence>